<dbReference type="EMBL" id="SPNC01000139">
    <property type="protein sequence ID" value="TFH94323.1"/>
    <property type="molecule type" value="Genomic_DNA"/>
</dbReference>
<gene>
    <name evidence="1" type="ORF">E4P47_07980</name>
</gene>
<proteinExistence type="predicted"/>
<dbReference type="AlphaFoldDB" id="A0A4Y8WN79"/>
<dbReference type="PROSITE" id="PS51257">
    <property type="entry name" value="PROKAR_LIPOPROTEIN"/>
    <property type="match status" value="1"/>
</dbReference>
<evidence type="ECO:0000313" key="1">
    <source>
        <dbReference type="EMBL" id="TFH94323.1"/>
    </source>
</evidence>
<name>A0A4Y8WN79_9PORP</name>
<reference evidence="1 2" key="1">
    <citation type="submission" date="2019-03" db="EMBL/GenBank/DDBJ databases">
        <title>Porphyromonas levii Isolated from the Uterus of Dairy Cows.</title>
        <authorList>
            <person name="Francis A.M."/>
        </authorList>
    </citation>
    <scope>NUCLEOTIDE SEQUENCE [LARGE SCALE GENOMIC DNA]</scope>
    <source>
        <strain evidence="1 2">AF5678</strain>
    </source>
</reference>
<accession>A0A4Y8WN79</accession>
<dbReference type="OrthoDB" id="1014446at2"/>
<organism evidence="1 2">
    <name type="scientific">Porphyromonas levii</name>
    <dbReference type="NCBI Taxonomy" id="28114"/>
    <lineage>
        <taxon>Bacteria</taxon>
        <taxon>Pseudomonadati</taxon>
        <taxon>Bacteroidota</taxon>
        <taxon>Bacteroidia</taxon>
        <taxon>Bacteroidales</taxon>
        <taxon>Porphyromonadaceae</taxon>
        <taxon>Porphyromonas</taxon>
    </lineage>
</organism>
<dbReference type="RefSeq" id="WP_134849464.1">
    <property type="nucleotide sequence ID" value="NZ_CP197400.1"/>
</dbReference>
<keyword evidence="2" id="KW-1185">Reference proteome</keyword>
<sequence length="333" mass="37714">MKKILYMLLGVVALAFTACQSQDQPDEHSEIVFSNPLQIPTEIAKIEVVAIEGHLHGTYGFHESADPIDQKYMKRFHKFVFEKKGNAFELTKEGNTKLFAVGGLEDENGHHDHADGDAHDHSGQEGTAAYGFWIDYFDAKGNKITSKILEQGQQNSRQHFFVARHMAPTFDGDIAEIKEHNEQHKFMDYIYCDTDPLMSRIKDGAKIIGTDNPVGHKGYFYFFVPRSEFTLDIVLSDFGGKEKTLKGSPREFFQYPAGAKDLVRLSIPVIVYAHGYEAIEEDTLEEALKNPASKKYLESVKRAYNITIEEAFQAVHNRIEGDIPPHSDAGYWF</sequence>
<protein>
    <submittedName>
        <fullName evidence="1">Uncharacterized protein</fullName>
    </submittedName>
</protein>
<dbReference type="Proteomes" id="UP000297225">
    <property type="component" value="Unassembled WGS sequence"/>
</dbReference>
<evidence type="ECO:0000313" key="2">
    <source>
        <dbReference type="Proteomes" id="UP000297225"/>
    </source>
</evidence>
<dbReference type="STRING" id="1122973.GCA_000379925_02147"/>
<comment type="caution">
    <text evidence="1">The sequence shown here is derived from an EMBL/GenBank/DDBJ whole genome shotgun (WGS) entry which is preliminary data.</text>
</comment>